<dbReference type="InterPro" id="IPR011663">
    <property type="entry name" value="UTRA"/>
</dbReference>
<name>A0A1I1S1F8_9CLOT</name>
<gene>
    <name evidence="5" type="ORF">SAMN05421842_1424</name>
</gene>
<dbReference type="RefSeq" id="WP_090094354.1">
    <property type="nucleotide sequence ID" value="NZ_FOMG01000042.1"/>
</dbReference>
<dbReference type="Gene3D" id="1.10.10.10">
    <property type="entry name" value="Winged helix-like DNA-binding domain superfamily/Winged helix DNA-binding domain"/>
    <property type="match status" value="1"/>
</dbReference>
<dbReference type="PANTHER" id="PTHR44846">
    <property type="entry name" value="MANNOSYL-D-GLYCERATE TRANSPORT/METABOLISM SYSTEM REPRESSOR MNGR-RELATED"/>
    <property type="match status" value="1"/>
</dbReference>
<evidence type="ECO:0000256" key="2">
    <source>
        <dbReference type="ARBA" id="ARBA00023125"/>
    </source>
</evidence>
<dbReference type="InterPro" id="IPR036388">
    <property type="entry name" value="WH-like_DNA-bd_sf"/>
</dbReference>
<organism evidence="5 6">
    <name type="scientific">Clostridium uliginosum</name>
    <dbReference type="NCBI Taxonomy" id="119641"/>
    <lineage>
        <taxon>Bacteria</taxon>
        <taxon>Bacillati</taxon>
        <taxon>Bacillota</taxon>
        <taxon>Clostridia</taxon>
        <taxon>Eubacteriales</taxon>
        <taxon>Clostridiaceae</taxon>
        <taxon>Clostridium</taxon>
    </lineage>
</organism>
<dbReference type="Pfam" id="PF07702">
    <property type="entry name" value="UTRA"/>
    <property type="match status" value="1"/>
</dbReference>
<keyword evidence="1" id="KW-0805">Transcription regulation</keyword>
<dbReference type="InterPro" id="IPR050679">
    <property type="entry name" value="Bact_HTH_transcr_reg"/>
</dbReference>
<evidence type="ECO:0000256" key="3">
    <source>
        <dbReference type="ARBA" id="ARBA00023163"/>
    </source>
</evidence>
<dbReference type="OrthoDB" id="457376at2"/>
<dbReference type="Gene3D" id="3.40.1410.10">
    <property type="entry name" value="Chorismate lyase-like"/>
    <property type="match status" value="1"/>
</dbReference>
<dbReference type="GO" id="GO:0003700">
    <property type="term" value="F:DNA-binding transcription factor activity"/>
    <property type="evidence" value="ECO:0007669"/>
    <property type="project" value="InterPro"/>
</dbReference>
<dbReference type="PANTHER" id="PTHR44846:SF1">
    <property type="entry name" value="MANNOSYL-D-GLYCERATE TRANSPORT_METABOLISM SYSTEM REPRESSOR MNGR-RELATED"/>
    <property type="match status" value="1"/>
</dbReference>
<dbReference type="STRING" id="119641.SAMN05421842_1424"/>
<dbReference type="PRINTS" id="PR00035">
    <property type="entry name" value="HTHGNTR"/>
</dbReference>
<reference evidence="5 6" key="1">
    <citation type="submission" date="2016-10" db="EMBL/GenBank/DDBJ databases">
        <authorList>
            <person name="de Groot N.N."/>
        </authorList>
    </citation>
    <scope>NUCLEOTIDE SEQUENCE [LARGE SCALE GENOMIC DNA]</scope>
    <source>
        <strain evidence="5 6">DSM 12992</strain>
    </source>
</reference>
<dbReference type="InterPro" id="IPR036390">
    <property type="entry name" value="WH_DNA-bd_sf"/>
</dbReference>
<dbReference type="EMBL" id="FOMG01000042">
    <property type="protein sequence ID" value="SFD40424.1"/>
    <property type="molecule type" value="Genomic_DNA"/>
</dbReference>
<dbReference type="SUPFAM" id="SSF64288">
    <property type="entry name" value="Chorismate lyase-like"/>
    <property type="match status" value="1"/>
</dbReference>
<dbReference type="Proteomes" id="UP000199263">
    <property type="component" value="Unassembled WGS sequence"/>
</dbReference>
<dbReference type="SMART" id="SM00345">
    <property type="entry name" value="HTH_GNTR"/>
    <property type="match status" value="1"/>
</dbReference>
<dbReference type="CDD" id="cd07377">
    <property type="entry name" value="WHTH_GntR"/>
    <property type="match status" value="1"/>
</dbReference>
<dbReference type="AlphaFoldDB" id="A0A1I1S1F8"/>
<evidence type="ECO:0000313" key="6">
    <source>
        <dbReference type="Proteomes" id="UP000199263"/>
    </source>
</evidence>
<sequence>MKKIDKSLSIPLHTQLSIIIRDMIESGELKEGNYLMPEREICKIQDVSRMTVNKAILNLVAEGLLDRKQGKGTFVAYKKKKHRFQKLQGFTEVMNEKGFRVKSKILKFSLDFQSDSIKEKLNVKDKNTLIYKIERIRYIDDDPFALEIAYILKDMCSDLSEKLVEENSLYKLYRERYNHKIKRAEQVIQPIIINKSSAKLLNQEVNSLALKIDRVVYTDKEEIMEYTSSIFLSDKHEYEVVLHEE</sequence>
<feature type="domain" description="HTH gntR-type" evidence="4">
    <location>
        <begin position="10"/>
        <end position="78"/>
    </location>
</feature>
<keyword evidence="6" id="KW-1185">Reference proteome</keyword>
<dbReference type="Pfam" id="PF00392">
    <property type="entry name" value="GntR"/>
    <property type="match status" value="1"/>
</dbReference>
<dbReference type="InterPro" id="IPR000524">
    <property type="entry name" value="Tscrpt_reg_HTH_GntR"/>
</dbReference>
<keyword evidence="2" id="KW-0238">DNA-binding</keyword>
<dbReference type="GO" id="GO:0045892">
    <property type="term" value="P:negative regulation of DNA-templated transcription"/>
    <property type="evidence" value="ECO:0007669"/>
    <property type="project" value="TreeGrafter"/>
</dbReference>
<keyword evidence="3" id="KW-0804">Transcription</keyword>
<dbReference type="PROSITE" id="PS50949">
    <property type="entry name" value="HTH_GNTR"/>
    <property type="match status" value="1"/>
</dbReference>
<dbReference type="GO" id="GO:0003677">
    <property type="term" value="F:DNA binding"/>
    <property type="evidence" value="ECO:0007669"/>
    <property type="project" value="UniProtKB-KW"/>
</dbReference>
<dbReference type="SUPFAM" id="SSF46785">
    <property type="entry name" value="Winged helix' DNA-binding domain"/>
    <property type="match status" value="1"/>
</dbReference>
<evidence type="ECO:0000259" key="4">
    <source>
        <dbReference type="PROSITE" id="PS50949"/>
    </source>
</evidence>
<dbReference type="SMART" id="SM00866">
    <property type="entry name" value="UTRA"/>
    <property type="match status" value="1"/>
</dbReference>
<proteinExistence type="predicted"/>
<dbReference type="InterPro" id="IPR028978">
    <property type="entry name" value="Chorismate_lyase_/UTRA_dom_sf"/>
</dbReference>
<accession>A0A1I1S1F8</accession>
<evidence type="ECO:0000313" key="5">
    <source>
        <dbReference type="EMBL" id="SFD40424.1"/>
    </source>
</evidence>
<evidence type="ECO:0000256" key="1">
    <source>
        <dbReference type="ARBA" id="ARBA00023015"/>
    </source>
</evidence>
<protein>
    <submittedName>
        <fullName evidence="5">GntR family transcriptional regulator</fullName>
    </submittedName>
</protein>